<dbReference type="EMBL" id="CP017415">
    <property type="protein sequence ID" value="AOU97228.1"/>
    <property type="molecule type" value="Genomic_DNA"/>
</dbReference>
<accession>A0A1D8IL67</accession>
<evidence type="ECO:0000313" key="3">
    <source>
        <dbReference type="Proteomes" id="UP000095401"/>
    </source>
</evidence>
<dbReference type="SUPFAM" id="SSF69118">
    <property type="entry name" value="AhpD-like"/>
    <property type="match status" value="1"/>
</dbReference>
<reference evidence="3" key="1">
    <citation type="submission" date="2016-09" db="EMBL/GenBank/DDBJ databases">
        <title>Acidihalobacter prosperus F5.</title>
        <authorList>
            <person name="Khaleque H.N."/>
            <person name="Ramsay J.P."/>
            <person name="Kaksonen A.H."/>
            <person name="Boxall N.J."/>
            <person name="Watkin E.L.J."/>
        </authorList>
    </citation>
    <scope>NUCLEOTIDE SEQUENCE [LARGE SCALE GENOMIC DNA]</scope>
    <source>
        <strain evidence="3">F5</strain>
    </source>
</reference>
<dbReference type="RefSeq" id="WP_070077616.1">
    <property type="nucleotide sequence ID" value="NZ_CP017415.1"/>
</dbReference>
<dbReference type="GO" id="GO:0051920">
    <property type="term" value="F:peroxiredoxin activity"/>
    <property type="evidence" value="ECO:0007669"/>
    <property type="project" value="InterPro"/>
</dbReference>
<dbReference type="InterPro" id="IPR029032">
    <property type="entry name" value="AhpD-like"/>
</dbReference>
<gene>
    <name evidence="2" type="ORF">BI364_03755</name>
</gene>
<dbReference type="Proteomes" id="UP000095401">
    <property type="component" value="Chromosome"/>
</dbReference>
<dbReference type="AlphaFoldDB" id="A0A1D8IL67"/>
<proteinExistence type="predicted"/>
<organism evidence="2 3">
    <name type="scientific">Acidihalobacter yilgarnensis</name>
    <dbReference type="NCBI Taxonomy" id="2819280"/>
    <lineage>
        <taxon>Bacteria</taxon>
        <taxon>Pseudomonadati</taxon>
        <taxon>Pseudomonadota</taxon>
        <taxon>Gammaproteobacteria</taxon>
        <taxon>Chromatiales</taxon>
        <taxon>Ectothiorhodospiraceae</taxon>
        <taxon>Acidihalobacter</taxon>
    </lineage>
</organism>
<evidence type="ECO:0000313" key="2">
    <source>
        <dbReference type="EMBL" id="AOU97228.1"/>
    </source>
</evidence>
<dbReference type="KEGG" id="aprs:BI364_03755"/>
<evidence type="ECO:0000259" key="1">
    <source>
        <dbReference type="Pfam" id="PF02627"/>
    </source>
</evidence>
<protein>
    <recommendedName>
        <fullName evidence="1">Carboxymuconolactone decarboxylase-like domain-containing protein</fullName>
    </recommendedName>
</protein>
<feature type="domain" description="Carboxymuconolactone decarboxylase-like" evidence="1">
    <location>
        <begin position="36"/>
        <end position="111"/>
    </location>
</feature>
<dbReference type="InterPro" id="IPR003779">
    <property type="entry name" value="CMD-like"/>
</dbReference>
<name>A0A1D8IL67_9GAMM</name>
<sequence length="132" mass="14075">MNQSPIETRHIDLFGKVPDGVRQRIELARLAGRESALEAIENFRDALIHHNPLERKIQQMVHLGMLLALGREAPAQLHAHAAVNAGASPAELHGVCETAAVVGGMPAYSLGVQVVGEALRASSVATGEHTHD</sequence>
<dbReference type="Pfam" id="PF02627">
    <property type="entry name" value="CMD"/>
    <property type="match status" value="1"/>
</dbReference>
<dbReference type="Gene3D" id="1.20.1290.10">
    <property type="entry name" value="AhpD-like"/>
    <property type="match status" value="1"/>
</dbReference>
<keyword evidence="3" id="KW-1185">Reference proteome</keyword>